<feature type="non-terminal residue" evidence="8">
    <location>
        <position position="1"/>
    </location>
</feature>
<dbReference type="GO" id="GO:0016787">
    <property type="term" value="F:hydrolase activity"/>
    <property type="evidence" value="ECO:0007669"/>
    <property type="project" value="UniProtKB-KW"/>
</dbReference>
<dbReference type="Pfam" id="PF17917">
    <property type="entry name" value="RT_RNaseH"/>
    <property type="match status" value="1"/>
</dbReference>
<dbReference type="InterPro" id="IPR041373">
    <property type="entry name" value="RT_RNaseH"/>
</dbReference>
<evidence type="ECO:0000256" key="4">
    <source>
        <dbReference type="ARBA" id="ARBA00022759"/>
    </source>
</evidence>
<dbReference type="GO" id="GO:0003964">
    <property type="term" value="F:RNA-directed DNA polymerase activity"/>
    <property type="evidence" value="ECO:0007669"/>
    <property type="project" value="UniProtKB-KW"/>
</dbReference>
<dbReference type="AlphaFoldDB" id="A0A371I5T2"/>
<dbReference type="EMBL" id="QJKJ01000864">
    <property type="protein sequence ID" value="RDY10314.1"/>
    <property type="molecule type" value="Genomic_DNA"/>
</dbReference>
<evidence type="ECO:0000256" key="6">
    <source>
        <dbReference type="ARBA" id="ARBA00022918"/>
    </source>
</evidence>
<dbReference type="SUPFAM" id="SSF56672">
    <property type="entry name" value="DNA/RNA polymerases"/>
    <property type="match status" value="1"/>
</dbReference>
<gene>
    <name evidence="8" type="ORF">CR513_05182</name>
</gene>
<comment type="caution">
    <text evidence="8">The sequence shown here is derived from an EMBL/GenBank/DDBJ whole genome shotgun (WGS) entry which is preliminary data.</text>
</comment>
<evidence type="ECO:0000256" key="2">
    <source>
        <dbReference type="ARBA" id="ARBA00022695"/>
    </source>
</evidence>
<dbReference type="GO" id="GO:0004519">
    <property type="term" value="F:endonuclease activity"/>
    <property type="evidence" value="ECO:0007669"/>
    <property type="project" value="UniProtKB-KW"/>
</dbReference>
<keyword evidence="2" id="KW-0548">Nucleotidyltransferase</keyword>
<keyword evidence="5" id="KW-0378">Hydrolase</keyword>
<dbReference type="Proteomes" id="UP000257109">
    <property type="component" value="Unassembled WGS sequence"/>
</dbReference>
<evidence type="ECO:0000313" key="8">
    <source>
        <dbReference type="EMBL" id="RDY10314.1"/>
    </source>
</evidence>
<name>A0A371I5T2_MUCPR</name>
<protein>
    <recommendedName>
        <fullName evidence="7">Reverse transcriptase RNase H-like domain-containing protein</fullName>
    </recommendedName>
</protein>
<sequence length="120" mass="14524">MERNREFQEAFEKVKQYLESFTVLVPVVPDKTLILYLTSPWEAFWGQRDDSEKEQAIYYLNKKFTECEQMYSTLERTCYALVWAMKRLRQYMLVHTTWLITKMDPLMYIFKKPALMGQIA</sequence>
<keyword evidence="6" id="KW-0695">RNA-directed DNA polymerase</keyword>
<evidence type="ECO:0000256" key="5">
    <source>
        <dbReference type="ARBA" id="ARBA00022801"/>
    </source>
</evidence>
<proteinExistence type="predicted"/>
<keyword evidence="9" id="KW-1185">Reference proteome</keyword>
<organism evidence="8 9">
    <name type="scientific">Mucuna pruriens</name>
    <name type="common">Velvet bean</name>
    <name type="synonym">Dolichos pruriens</name>
    <dbReference type="NCBI Taxonomy" id="157652"/>
    <lineage>
        <taxon>Eukaryota</taxon>
        <taxon>Viridiplantae</taxon>
        <taxon>Streptophyta</taxon>
        <taxon>Embryophyta</taxon>
        <taxon>Tracheophyta</taxon>
        <taxon>Spermatophyta</taxon>
        <taxon>Magnoliopsida</taxon>
        <taxon>eudicotyledons</taxon>
        <taxon>Gunneridae</taxon>
        <taxon>Pentapetalae</taxon>
        <taxon>rosids</taxon>
        <taxon>fabids</taxon>
        <taxon>Fabales</taxon>
        <taxon>Fabaceae</taxon>
        <taxon>Papilionoideae</taxon>
        <taxon>50 kb inversion clade</taxon>
        <taxon>NPAAA clade</taxon>
        <taxon>indigoferoid/millettioid clade</taxon>
        <taxon>Phaseoleae</taxon>
        <taxon>Mucuna</taxon>
    </lineage>
</organism>
<evidence type="ECO:0000256" key="1">
    <source>
        <dbReference type="ARBA" id="ARBA00022679"/>
    </source>
</evidence>
<dbReference type="PANTHER" id="PTHR48475">
    <property type="entry name" value="RIBONUCLEASE H"/>
    <property type="match status" value="1"/>
</dbReference>
<dbReference type="InterPro" id="IPR043502">
    <property type="entry name" value="DNA/RNA_pol_sf"/>
</dbReference>
<reference evidence="8" key="1">
    <citation type="submission" date="2018-05" db="EMBL/GenBank/DDBJ databases">
        <title>Draft genome of Mucuna pruriens seed.</title>
        <authorList>
            <person name="Nnadi N.E."/>
            <person name="Vos R."/>
            <person name="Hasami M.H."/>
            <person name="Devisetty U.K."/>
            <person name="Aguiy J.C."/>
        </authorList>
    </citation>
    <scope>NUCLEOTIDE SEQUENCE [LARGE SCALE GENOMIC DNA]</scope>
    <source>
        <strain evidence="8">JCA_2017</strain>
    </source>
</reference>
<evidence type="ECO:0000259" key="7">
    <source>
        <dbReference type="Pfam" id="PF17917"/>
    </source>
</evidence>
<keyword evidence="1" id="KW-0808">Transferase</keyword>
<evidence type="ECO:0000256" key="3">
    <source>
        <dbReference type="ARBA" id="ARBA00022722"/>
    </source>
</evidence>
<evidence type="ECO:0000313" key="9">
    <source>
        <dbReference type="Proteomes" id="UP000257109"/>
    </source>
</evidence>
<keyword evidence="4" id="KW-0255">Endonuclease</keyword>
<keyword evidence="3" id="KW-0540">Nuclease</keyword>
<accession>A0A371I5T2</accession>
<dbReference type="OrthoDB" id="1166095at2759"/>
<dbReference type="PANTHER" id="PTHR48475:SF1">
    <property type="entry name" value="RNASE H TYPE-1 DOMAIN-CONTAINING PROTEIN"/>
    <property type="match status" value="1"/>
</dbReference>
<feature type="domain" description="Reverse transcriptase RNase H-like" evidence="7">
    <location>
        <begin position="41"/>
        <end position="114"/>
    </location>
</feature>